<dbReference type="Pfam" id="PF12951">
    <property type="entry name" value="PATR"/>
    <property type="match status" value="17"/>
</dbReference>
<organism evidence="2 3">
    <name type="scientific">Humisphaera borealis</name>
    <dbReference type="NCBI Taxonomy" id="2807512"/>
    <lineage>
        <taxon>Bacteria</taxon>
        <taxon>Pseudomonadati</taxon>
        <taxon>Planctomycetota</taxon>
        <taxon>Phycisphaerae</taxon>
        <taxon>Tepidisphaerales</taxon>
        <taxon>Tepidisphaeraceae</taxon>
        <taxon>Humisphaera</taxon>
    </lineage>
</organism>
<evidence type="ECO:0000313" key="2">
    <source>
        <dbReference type="EMBL" id="QOV87590.1"/>
    </source>
</evidence>
<proteinExistence type="predicted"/>
<dbReference type="KEGG" id="hbs:IPV69_14970"/>
<dbReference type="InterPro" id="IPR011050">
    <property type="entry name" value="Pectin_lyase_fold/virulence"/>
</dbReference>
<dbReference type="SUPFAM" id="SSF51126">
    <property type="entry name" value="Pectin lyase-like"/>
    <property type="match status" value="3"/>
</dbReference>
<sequence>MMGLFSQQAEAAPLYWDVNGTTAGFSTVVGAWNDTNAFWNTDVSGGAGTLNAITTAADDLTIKQATTNTGSITLSGANKLASSITFASNVGPTTTITAGTITIGGTGASSGIFQQSTGANTVATPLTLRAASTAVNFSNSSTGLLTISGTVTGAATTGTQTITVGSSGTGGITLSGVIGNGTAGGNVALVINSAGTGVVSLNGANTFTGPVTLTNGQLNLNINGTAGTNGPLGNGNTFNINGGTLVNTSGAARAIANINPIVVGGNFAFNLANNLTLPGTVNLGTSVRTITGTGAGIFTLSGVVSGTGGGITLGGGTLTLSGANTYTGATTLNAGTLNINSATALGAAAGVFTINGGTINNSTAAAITISNAKAQSWAGDFAFTGTSGLNLGTGAVTLTASRTITANANTLTVGGAISGATFGITKAGLGTLALSGTNTYGGGTTVNAGALTFLNTNAKSTSGTHAFAAGATLGLGVSGASAFTSADIDNAFAGSMTGSLLGITIAPTSNIGIDTTNGNFTYASIVPATTTSGLTKLGVNTLTLSGASTYTTPTSIVNGTLSVASLNSVVGGTASSNLGAPTTIGNGTISLGSTNTTGILSYTGGGETTDRVINLAGTTGGGGIDNSGTGTLAFSSPMTFTGVGTKTLTVSGVSNTTFGAGVAGGAVGVVGNGLLTIAKTGTGTLLLGATGSTVNTNTATILTISGGTVDIGTSGLTLSNTGGQVITSTANATIDGTGGGVLTISSGTALDGGNIQPSANTTLTINAKVNTSTANGAFWTGAGGALELNGAGTLVLTNTNTIAGVTSITTANGTISVGSIANNLGGTTGFLFSAATGTRLLYTGTGETTAVPIQTSATATTAFVEQAGLSGTLNFSANWATGGIAKTVTLQGSTAGLGEMSGIISDNTTAFTTGITKAGTGTWTLSGANTYTGATTVNAGNLKLAAPGTLGNTLVTINSGGTFSPAAGRTIGNTATAAAGGRLTLAPGGVLNLADGTIGNLNLVQNGTFAGNAVNFNGGAILFDVGATSDQIDVLLNNVTGTGLATSTGSNSIAINPLAGFGPGSYTLINAAGTLNNSNFYLASNVVNFGGTPYSLALSQSGTNEVLTVSTFVNSSPASAFWNSTSNASWSSQPGGAGTATNWVAAASAGPDTFSLPGSTTNVVFTSNAATNLSTTLDAAYTINSLTFTGTGTANTAGSTIAAGTGGPLTINAAAVNGNTLGNGITVAAGSGTNTISANIVLGANQTWTNNATNPLVITGAVSGTGLTLTTAGAGFIQIGSGGTTGSIATDVALVTNGNLAFNRSNTVTQGTDFAATISGTGIVTQAGSGTLVLSGANTYTGNTNVTAGTLNIVGTGSITGLPASSKINIAPAAGNAIVNYTSSGTTTLFAITGATVAGTASAYNQSAGLVVITPNVTTGTQSVVGGTGAYGFYNITGGILRDTTGTTGGSRFTMGNQGTASATNGTGIGVQTSVLYVGGTGFVDHTNAEWWLNYSLGEITVTDSGKIDHTGSNNPFGIYLNPVAGNVGGAYGVLNVAGNGAQVLTGAQPFRYGNSTTANNGDGNSGFINVAAGVLSTGAIASTSLPAAPTSLNYAYYNYAGGTVRASAALATGWTPASSASISFINTIYGPVNNNAGALTGSGAPSFNGGLTIDTSGNSVTLPAAQPLLGATGQGVTQNDLAVSGGSGYIGAPAVYFSKPASATGVPAAGYALMSGGSVVGIVITNPGVYGATDAVTVTLIGGGTNTPATVTVPGITLPTSNTSGGLTKTGLGTLTLANPASTYTGGVAINQGTLALGANSAIPTANNVVVSGTGALDVATFTNTVNGVSLQSGAITGSTGVLTSTTNYDLRSGTVNFTGTGGLAGAVGLNKTTGGTVTLSGATNVNSFTGPVNVSGGTLGFATSGNLGDASATNTLSVSGGSTLQYTNSTAVNLGANRVLTIGTGGATLEATQSTGALTVQSIAAASTGNLTKTGLGTVIIPGTSSWNSGASSVIVSNGTLRTGFGTGGIAALTVGGTGFMDFTNSATEALTLGNTAGALTLNGGARLKFELGAPGTNDSITLGATGSAVTSGGVITLDFANLGGLANGTYNLLTDTTGAGLLTGGVTYALGAAPAGFNYTINSSAALVSLTVVPYVPAHWTGSQATSSWATLNAGPLSNFSTDLAGLTNTAALPGSLDTVIFSATSAVNTLGAITTTLDGSYTLDGLQFINAPTTPAVTTVAINQGIGSGTLTLAPSSVSSGIFVDADGGAVTINAPVVASTAQTWNIHGTGASSLTIGGANASVAFNAAVTKSGAGVLTLSSANTGAGAFNLMGGTLNINSATAIGTGTFSIGAGTTIDSTVAATTLTTNNVQNWNGSFTFTGTQDLNLGTGAVTLGNNLTVTSATAGKTLTVGGAISGTGIALTKAGPGTLILNGNNSYTGLTTVNAGVLTLGGANTGAGGVTLSAGTLNINNAAALGTGTLTIAAGTTIDNTSGAAIPTSTNNNVQNWNGSFTFTGSNNLNLGTGAVTLASTSNPTITLTAGTLTVGGNISGASGLGITGGTGVLLLSGNNSYTGTTTIGGGTLRLGSATALPTAGAVTMSGTGTLDLFGNSATIGAFTSVAGNTVTNTSTSTSPSTATTAGTPSGGSVYVDALVVTPVTAAAVPALITDGATRKTQIILSNNLLSTQVTGNAANTFSGGLVLAHNPVGTRLAVGTITGTPWGTGPIIIGQTATDRAGIFFNTTAQTMANPIVFNTGLGNDRFGIRTDVAATTLSGTITANVDAVFSSNNAANSPVINLTNQVTGVGGLVLDLSQTTTANTVLTVTLNNGTANPSNYQGDTVVGRTNATPAQNYTATLALGAANQIPNGVGTGNVVLNNNTATRTGILNLAGFNETINGLSGNGFLDGATTGTPTNVLTLGDNNATGQTFSGVIRNTAGSLAVTKIGTGTQTFSGANTFNGATVVSAGILNLTNSLALQNSPLDTLNSIAGDATNGLQTGVPTLTFGGLTGNKNLATVFATGGNYNTVTGVTLNPGTGAIPSYSGSITNGAAITTLTKTGAGTQTLTGNNTYSGATSITAGVLEISAANNIGDSSVTNTINLGPGTLLSSANTYSLGTNRNVSLTGAGVVQVAAGALTIDGIISNTGSLTVTGAGTLNLTGANTHSGNTIVLNGTLGGILNANSTQALGNNTSTLVMGNTAGLSGTVNVNENNSVTGLTVNTLTTVATPNTITIAPSKTLTVTGNVTIGTVATAAAQLTNLVIGGGGSLVQTSTGGTFQVGGSTAGTGLALNSTLNLTGLSAVTLNLGATGTVRVNQPTGTNVAGNQSSLLLPTPVVALNTPVTTITSNVFNVGDNGGLGGAAGQVNSVTLGTGLTTLNVNTVNVGTGGRDYGQITYAAGNGTFKLRAADGTSRAAVNIGTGAAATGVGTPAGVTNNVDFTGHSADLLVGTLAIGAQNRLVNRADSLTIDTGTLDATTVVIGTNTGTASTAAGTFTPTWTSSLNLAGTANTVIGSGGVDIGFGQTAAVSGSQVGTKTIIGNLNVSGGTVTVANNTTFAAAIRMSNSTIASSLVANSNFNITGGSVTLGGDIIKGSSTGTGTATLTLNGGLLDMGGNRIGGSVAASNLSTLNFLSGTLQNVLEINNGAGLTKTTAGVLTLAGTNSYTGGTALTAGQLNINSATALGAAASTLVISSGTTIDNTSAAALTVTNNNPQSWLGDFTFTGTRDLNLGTGAVAMTGSSTVTVTANTLTVGGNITGVGLAKAGAGRLTLTGASTYTGATTITGGTLQVGQGGVGSLAATAVTVNANATLAGSGSIAGPITTAALGHIAPGDAGLPGDLSTAGVVTLADTTTLDYHMSAPNGGVADPLGDILKVANSAAVSTVAAVPTINLNVLSGDLNPGKYDLIDYVVDDGPVATNIGAGWSLTFNGTPFGVNGTDYTFGQDQGSIYLNVINAIPEPTSVGLLAMAGLGLLARRRRNRSH</sequence>
<dbReference type="InterPro" id="IPR013425">
    <property type="entry name" value="Autotrns_rpt"/>
</dbReference>
<name>A0A7M2WSM1_9BACT</name>
<dbReference type="NCBIfam" id="TIGR02601">
    <property type="entry name" value="autotrns_rpt"/>
    <property type="match status" value="14"/>
</dbReference>
<reference evidence="2 3" key="1">
    <citation type="submission" date="2020-10" db="EMBL/GenBank/DDBJ databases">
        <title>Wide distribution of Phycisphaera-like planctomycetes from WD2101 soil group in peatlands and genome analysis of the first cultivated representative.</title>
        <authorList>
            <person name="Dedysh S.N."/>
            <person name="Beletsky A.V."/>
            <person name="Ivanova A."/>
            <person name="Kulichevskaya I.S."/>
            <person name="Suzina N.E."/>
            <person name="Philippov D.A."/>
            <person name="Rakitin A.L."/>
            <person name="Mardanov A.V."/>
            <person name="Ravin N.V."/>
        </authorList>
    </citation>
    <scope>NUCLEOTIDE SEQUENCE [LARGE SCALE GENOMIC DNA]</scope>
    <source>
        <strain evidence="2 3">M1803</strain>
    </source>
</reference>
<dbReference type="Proteomes" id="UP000593765">
    <property type="component" value="Chromosome"/>
</dbReference>
<dbReference type="RefSeq" id="WP_206290497.1">
    <property type="nucleotide sequence ID" value="NZ_CP063458.1"/>
</dbReference>
<dbReference type="EMBL" id="CP063458">
    <property type="protein sequence ID" value="QOV87590.1"/>
    <property type="molecule type" value="Genomic_DNA"/>
</dbReference>
<evidence type="ECO:0000313" key="3">
    <source>
        <dbReference type="Proteomes" id="UP000593765"/>
    </source>
</evidence>
<gene>
    <name evidence="2" type="ORF">IPV69_14970</name>
</gene>
<keyword evidence="3" id="KW-1185">Reference proteome</keyword>
<protein>
    <submittedName>
        <fullName evidence="2">Autotransporter-associated beta strand repeat-containing protein</fullName>
    </submittedName>
</protein>
<accession>A0A7M2WSM1</accession>
<keyword evidence="1" id="KW-0732">Signal</keyword>
<evidence type="ECO:0000256" key="1">
    <source>
        <dbReference type="ARBA" id="ARBA00022729"/>
    </source>
</evidence>
<dbReference type="NCBIfam" id="TIGR02595">
    <property type="entry name" value="PEP_CTERM"/>
    <property type="match status" value="1"/>
</dbReference>
<dbReference type="InterPro" id="IPR013424">
    <property type="entry name" value="Ice-binding_C"/>
</dbReference>